<dbReference type="Pfam" id="PF11367">
    <property type="entry name" value="Tail_completion_gp17"/>
    <property type="match status" value="1"/>
</dbReference>
<organism evidence="1 2">
    <name type="scientific">Sphingomonas corticis</name>
    <dbReference type="NCBI Taxonomy" id="2722791"/>
    <lineage>
        <taxon>Bacteria</taxon>
        <taxon>Pseudomonadati</taxon>
        <taxon>Pseudomonadota</taxon>
        <taxon>Alphaproteobacteria</taxon>
        <taxon>Sphingomonadales</taxon>
        <taxon>Sphingomonadaceae</taxon>
        <taxon>Sphingomonas</taxon>
    </lineage>
</organism>
<comment type="caution">
    <text evidence="1">The sequence shown here is derived from an EMBL/GenBank/DDBJ whole genome shotgun (WGS) entry which is preliminary data.</text>
</comment>
<dbReference type="EMBL" id="JAAVJH010000018">
    <property type="protein sequence ID" value="NJR80455.1"/>
    <property type="molecule type" value="Genomic_DNA"/>
</dbReference>
<gene>
    <name evidence="1" type="ORF">HBH26_17900</name>
</gene>
<keyword evidence="2" id="KW-1185">Reference proteome</keyword>
<proteinExistence type="predicted"/>
<protein>
    <submittedName>
        <fullName evidence="1">DUF3168 domain-containing protein</fullName>
    </submittedName>
</protein>
<dbReference type="Proteomes" id="UP000732399">
    <property type="component" value="Unassembled WGS sequence"/>
</dbReference>
<dbReference type="InterPro" id="IPR021508">
    <property type="entry name" value="Gp17-like"/>
</dbReference>
<dbReference type="RefSeq" id="WP_168136009.1">
    <property type="nucleotide sequence ID" value="NZ_JAAVJH010000018.1"/>
</dbReference>
<evidence type="ECO:0000313" key="2">
    <source>
        <dbReference type="Proteomes" id="UP000732399"/>
    </source>
</evidence>
<sequence length="124" mass="13621">MEEAFRAALLAYNGLTALVGTRIDWGERAGQLPSIRLLLVSGVPLYTYGGRVSLTPYRVQADCFGARYGVAKAVARAVQGACDTLSRPVWDACFVEAERDDQERDAGGTLVHRTSLDLRLWHHS</sequence>
<evidence type="ECO:0000313" key="1">
    <source>
        <dbReference type="EMBL" id="NJR80455.1"/>
    </source>
</evidence>
<accession>A0ABX1CVY9</accession>
<reference evidence="1 2" key="1">
    <citation type="submission" date="2020-03" db="EMBL/GenBank/DDBJ databases">
        <authorList>
            <person name="Wang L."/>
            <person name="He N."/>
            <person name="Li Y."/>
            <person name="Fang Y."/>
            <person name="Zhang F."/>
        </authorList>
    </citation>
    <scope>NUCLEOTIDE SEQUENCE [LARGE SCALE GENOMIC DNA]</scope>
    <source>
        <strain evidence="1 2">36D10-4-7</strain>
    </source>
</reference>
<name>A0ABX1CVY9_9SPHN</name>